<dbReference type="RefSeq" id="WP_104935594.1">
    <property type="nucleotide sequence ID" value="NZ_CP021255.1"/>
</dbReference>
<evidence type="ECO:0000313" key="2">
    <source>
        <dbReference type="EMBL" id="AVD70271.1"/>
    </source>
</evidence>
<keyword evidence="1" id="KW-0472">Membrane</keyword>
<reference evidence="2 3" key="1">
    <citation type="journal article" date="2018" name="MBio">
        <title>Insights into the evolution of host association through the isolation and characterization of a novel human periodontal pathobiont, Desulfobulbus oralis.</title>
        <authorList>
            <person name="Cross K.L."/>
            <person name="Chirania P."/>
            <person name="Xiong W."/>
            <person name="Beall C.J."/>
            <person name="Elkins J.G."/>
            <person name="Giannone R.J."/>
            <person name="Griffen A.L."/>
            <person name="Guss A.M."/>
            <person name="Hettich R.L."/>
            <person name="Joshi S.S."/>
            <person name="Mokrzan E.M."/>
            <person name="Martin R.K."/>
            <person name="Zhulin I.B."/>
            <person name="Leys E.J."/>
            <person name="Podar M."/>
        </authorList>
    </citation>
    <scope>NUCLEOTIDE SEQUENCE [LARGE SCALE GENOMIC DNA]</scope>
    <source>
        <strain evidence="2 3">ORNL</strain>
    </source>
</reference>
<evidence type="ECO:0000313" key="3">
    <source>
        <dbReference type="Proteomes" id="UP000239867"/>
    </source>
</evidence>
<dbReference type="AlphaFoldDB" id="A0A2L1GKQ9"/>
<keyword evidence="3" id="KW-1185">Reference proteome</keyword>
<dbReference type="KEGG" id="deo:CAY53_01215"/>
<evidence type="ECO:0000256" key="1">
    <source>
        <dbReference type="SAM" id="Phobius"/>
    </source>
</evidence>
<dbReference type="InterPro" id="IPR011990">
    <property type="entry name" value="TPR-like_helical_dom_sf"/>
</dbReference>
<dbReference type="Pfam" id="PF08238">
    <property type="entry name" value="Sel1"/>
    <property type="match status" value="2"/>
</dbReference>
<keyword evidence="1" id="KW-0812">Transmembrane</keyword>
<feature type="transmembrane region" description="Helical" evidence="1">
    <location>
        <begin position="6"/>
        <end position="27"/>
    </location>
</feature>
<dbReference type="EMBL" id="CP021255">
    <property type="protein sequence ID" value="AVD70271.1"/>
    <property type="molecule type" value="Genomic_DNA"/>
</dbReference>
<organism evidence="2 3">
    <name type="scientific">Desulfobulbus oralis</name>
    <dbReference type="NCBI Taxonomy" id="1986146"/>
    <lineage>
        <taxon>Bacteria</taxon>
        <taxon>Pseudomonadati</taxon>
        <taxon>Thermodesulfobacteriota</taxon>
        <taxon>Desulfobulbia</taxon>
        <taxon>Desulfobulbales</taxon>
        <taxon>Desulfobulbaceae</taxon>
        <taxon>Desulfobulbus</taxon>
    </lineage>
</organism>
<proteinExistence type="predicted"/>
<dbReference type="SUPFAM" id="SSF81901">
    <property type="entry name" value="HCP-like"/>
    <property type="match status" value="1"/>
</dbReference>
<evidence type="ECO:0008006" key="4">
    <source>
        <dbReference type="Google" id="ProtNLM"/>
    </source>
</evidence>
<dbReference type="SMART" id="SM00671">
    <property type="entry name" value="SEL1"/>
    <property type="match status" value="2"/>
</dbReference>
<keyword evidence="1" id="KW-1133">Transmembrane helix</keyword>
<dbReference type="InterPro" id="IPR006597">
    <property type="entry name" value="Sel1-like"/>
</dbReference>
<sequence length="174" mass="20026">MKVFKYALTVIMIIIFIILSLVAWDSWEYKKEKKFRSGVSALKSENYDLAYEYLLPYVEAGNASAQRMLGEIYAFGLGRESNILRAKMWFRKADCKEPDDGETEYFVALDFLDEEHLVPIDTIKALEWLQIAAEAGNPKAQIILTDQAKQAAMNLSVPQETINKWRKFLGYPEN</sequence>
<gene>
    <name evidence="2" type="ORF">CAY53_01215</name>
</gene>
<protein>
    <recommendedName>
        <fullName evidence="4">Sel1 repeat family protein</fullName>
    </recommendedName>
</protein>
<dbReference type="Gene3D" id="1.25.40.10">
    <property type="entry name" value="Tetratricopeptide repeat domain"/>
    <property type="match status" value="1"/>
</dbReference>
<name>A0A2L1GKQ9_9BACT</name>
<dbReference type="Proteomes" id="UP000239867">
    <property type="component" value="Chromosome"/>
</dbReference>
<accession>A0A2L1GKQ9</accession>
<dbReference type="OrthoDB" id="5460358at2"/>